<protein>
    <submittedName>
        <fullName evidence="10">Acyl-ACP thioesterase</fullName>
    </submittedName>
</protein>
<evidence type="ECO:0000256" key="2">
    <source>
        <dbReference type="ARBA" id="ARBA00022516"/>
    </source>
</evidence>
<feature type="domain" description="Acyl-ACP thioesterase N-terminal hotdog" evidence="8">
    <location>
        <begin position="7"/>
        <end position="128"/>
    </location>
</feature>
<dbReference type="GO" id="GO:0016297">
    <property type="term" value="F:fatty acyl-[ACP] hydrolase activity"/>
    <property type="evidence" value="ECO:0007669"/>
    <property type="project" value="InterPro"/>
</dbReference>
<evidence type="ECO:0000256" key="3">
    <source>
        <dbReference type="ARBA" id="ARBA00022801"/>
    </source>
</evidence>
<proteinExistence type="inferred from homology"/>
<keyword evidence="2" id="KW-0444">Lipid biosynthesis</keyword>
<evidence type="ECO:0000259" key="8">
    <source>
        <dbReference type="Pfam" id="PF01643"/>
    </source>
</evidence>
<evidence type="ECO:0000256" key="5">
    <source>
        <dbReference type="ARBA" id="ARBA00022946"/>
    </source>
</evidence>
<dbReference type="SUPFAM" id="SSF54637">
    <property type="entry name" value="Thioesterase/thiol ester dehydrase-isomerase"/>
    <property type="match status" value="2"/>
</dbReference>
<keyword evidence="7" id="KW-0275">Fatty acid biosynthesis</keyword>
<dbReference type="RefSeq" id="WP_031392249.1">
    <property type="nucleotide sequence ID" value="NZ_JPNB01000002.1"/>
</dbReference>
<dbReference type="EMBL" id="SLUO01000004">
    <property type="protein sequence ID" value="TCL59495.1"/>
    <property type="molecule type" value="Genomic_DNA"/>
</dbReference>
<reference evidence="10 11" key="1">
    <citation type="submission" date="2019-03" db="EMBL/GenBank/DDBJ databases">
        <title>Genomic Encyclopedia of Type Strains, Phase IV (KMG-IV): sequencing the most valuable type-strain genomes for metagenomic binning, comparative biology and taxonomic classification.</title>
        <authorList>
            <person name="Goeker M."/>
        </authorList>
    </citation>
    <scope>NUCLEOTIDE SEQUENCE [LARGE SCALE GENOMIC DNA]</scope>
    <source>
        <strain evidence="10 11">DSM 100556</strain>
    </source>
</reference>
<comment type="caution">
    <text evidence="10">The sequence shown here is derived from an EMBL/GenBank/DDBJ whole genome shotgun (WGS) entry which is preliminary data.</text>
</comment>
<evidence type="ECO:0000256" key="4">
    <source>
        <dbReference type="ARBA" id="ARBA00022832"/>
    </source>
</evidence>
<dbReference type="Pfam" id="PF20791">
    <property type="entry name" value="Acyl-ACP_TE_C"/>
    <property type="match status" value="1"/>
</dbReference>
<dbReference type="InterPro" id="IPR049427">
    <property type="entry name" value="Acyl-ACP_TE_C"/>
</dbReference>
<evidence type="ECO:0000256" key="1">
    <source>
        <dbReference type="ARBA" id="ARBA00006500"/>
    </source>
</evidence>
<evidence type="ECO:0000313" key="10">
    <source>
        <dbReference type="EMBL" id="TCL59495.1"/>
    </source>
</evidence>
<dbReference type="Pfam" id="PF01643">
    <property type="entry name" value="Acyl-ACP_TE"/>
    <property type="match status" value="1"/>
</dbReference>
<evidence type="ECO:0000256" key="7">
    <source>
        <dbReference type="ARBA" id="ARBA00023160"/>
    </source>
</evidence>
<dbReference type="OrthoDB" id="9801517at2"/>
<organism evidence="10 11">
    <name type="scientific">Kineothrix alysoides</name>
    <dbReference type="NCBI Taxonomy" id="1469948"/>
    <lineage>
        <taxon>Bacteria</taxon>
        <taxon>Bacillati</taxon>
        <taxon>Bacillota</taxon>
        <taxon>Clostridia</taxon>
        <taxon>Lachnospirales</taxon>
        <taxon>Lachnospiraceae</taxon>
        <taxon>Kineothrix</taxon>
    </lineage>
</organism>
<dbReference type="InterPro" id="IPR045023">
    <property type="entry name" value="FATA/B"/>
</dbReference>
<dbReference type="PANTHER" id="PTHR31727:SF6">
    <property type="entry name" value="OLEOYL-ACYL CARRIER PROTEIN THIOESTERASE 1, CHLOROPLASTIC"/>
    <property type="match status" value="1"/>
</dbReference>
<evidence type="ECO:0000259" key="9">
    <source>
        <dbReference type="Pfam" id="PF20791"/>
    </source>
</evidence>
<evidence type="ECO:0000313" key="11">
    <source>
        <dbReference type="Proteomes" id="UP000295718"/>
    </source>
</evidence>
<comment type="similarity">
    <text evidence="1">Belongs to the acyl-ACP thioesterase family.</text>
</comment>
<dbReference type="PANTHER" id="PTHR31727">
    <property type="entry name" value="OLEOYL-ACYL CARRIER PROTEIN THIOESTERASE 1, CHLOROPLASTIC"/>
    <property type="match status" value="1"/>
</dbReference>
<feature type="domain" description="Acyl-ACP thioesterase-like C-terminal" evidence="9">
    <location>
        <begin position="151"/>
        <end position="206"/>
    </location>
</feature>
<dbReference type="InterPro" id="IPR029069">
    <property type="entry name" value="HotDog_dom_sf"/>
</dbReference>
<keyword evidence="4" id="KW-0276">Fatty acid metabolism</keyword>
<accession>A0A4R1R298</accession>
<dbReference type="CDD" id="cd00586">
    <property type="entry name" value="4HBT"/>
    <property type="match status" value="1"/>
</dbReference>
<dbReference type="STRING" id="1469948.GCA_000732725_03629"/>
<dbReference type="GO" id="GO:0000036">
    <property type="term" value="F:acyl carrier activity"/>
    <property type="evidence" value="ECO:0007669"/>
    <property type="project" value="TreeGrafter"/>
</dbReference>
<dbReference type="AlphaFoldDB" id="A0A4R1R298"/>
<evidence type="ECO:0000256" key="6">
    <source>
        <dbReference type="ARBA" id="ARBA00023098"/>
    </source>
</evidence>
<keyword evidence="6" id="KW-0443">Lipid metabolism</keyword>
<keyword evidence="5" id="KW-0809">Transit peptide</keyword>
<dbReference type="Proteomes" id="UP000295718">
    <property type="component" value="Unassembled WGS sequence"/>
</dbReference>
<keyword evidence="3" id="KW-0378">Hydrolase</keyword>
<dbReference type="Gene3D" id="3.10.129.10">
    <property type="entry name" value="Hotdog Thioesterase"/>
    <property type="match status" value="1"/>
</dbReference>
<keyword evidence="11" id="KW-1185">Reference proteome</keyword>
<sequence>MYKFAGRIRYSELDREGKLSLESLLDYFQDCSTFHSEDIGVGLKFLQERHLAWVMSAWQIIVERYPVLGERVLIETAPYDFKGFIGWRNFLMETENGERLSCANTVWTLMDMENMHPARVPDELHAAYVLEEKLEMDYAPRKIALPETEGERREKVEVRQHHLDTNHHVNNGQYIRIAMEYLPEGFAIRQMRAEYKKQALLGDIIVPEIYRPADNICLISLNNEEGQAYCVAEFERNMGIV</sequence>
<name>A0A4R1R298_9FIRM</name>
<dbReference type="InterPro" id="IPR002864">
    <property type="entry name" value="Acyl-ACP_thioesterase_NHD"/>
</dbReference>
<gene>
    <name evidence="10" type="ORF">EDD76_104232</name>
</gene>